<organism evidence="8 9">
    <name type="scientific">Rickettsia tamurae subsp. buchneri</name>
    <dbReference type="NCBI Taxonomy" id="1462938"/>
    <lineage>
        <taxon>Bacteria</taxon>
        <taxon>Pseudomonadati</taxon>
        <taxon>Pseudomonadota</taxon>
        <taxon>Alphaproteobacteria</taxon>
        <taxon>Rickettsiales</taxon>
        <taxon>Rickettsiaceae</taxon>
        <taxon>Rickettsieae</taxon>
        <taxon>Rickettsia</taxon>
        <taxon>spotted fever group</taxon>
    </lineage>
</organism>
<dbReference type="NCBIfam" id="TIGR03777">
    <property type="entry name" value="RPE4"/>
    <property type="match status" value="1"/>
</dbReference>
<dbReference type="AlphaFoldDB" id="A0A8E0WLC9"/>
<accession>A0A8E0WLC9</accession>
<dbReference type="InterPro" id="IPR022439">
    <property type="entry name" value="RPE4"/>
</dbReference>
<feature type="transmembrane region" description="Helical" evidence="6">
    <location>
        <begin position="223"/>
        <end position="241"/>
    </location>
</feature>
<evidence type="ECO:0000256" key="7">
    <source>
        <dbReference type="SAM" id="MobiDB-lite"/>
    </source>
</evidence>
<feature type="transmembrane region" description="Helical" evidence="6">
    <location>
        <begin position="246"/>
        <end position="265"/>
    </location>
</feature>
<keyword evidence="4 6" id="KW-1133">Transmembrane helix</keyword>
<keyword evidence="6" id="KW-0997">Cell inner membrane</keyword>
<dbReference type="UniPathway" id="UPA00219"/>
<keyword evidence="6" id="KW-0328">Glycosyltransferase</keyword>
<proteinExistence type="inferred from homology"/>
<evidence type="ECO:0000256" key="6">
    <source>
        <dbReference type="HAMAP-Rule" id="MF_02079"/>
    </source>
</evidence>
<keyword evidence="9" id="KW-1185">Reference proteome</keyword>
<dbReference type="Proteomes" id="UP000027161">
    <property type="component" value="Unassembled WGS sequence"/>
</dbReference>
<dbReference type="Pfam" id="PF01098">
    <property type="entry name" value="FTSW_RODA_SPOVE"/>
    <property type="match status" value="1"/>
</dbReference>
<comment type="pathway">
    <text evidence="6">Cell wall biogenesis; peptidoglycan biosynthesis.</text>
</comment>
<keyword evidence="6" id="KW-0961">Cell wall biogenesis/degradation</keyword>
<dbReference type="EMBL" id="JFKF01000120">
    <property type="protein sequence ID" value="KDO02679.1"/>
    <property type="molecule type" value="Genomic_DNA"/>
</dbReference>
<comment type="caution">
    <text evidence="8">The sequence shown here is derived from an EMBL/GenBank/DDBJ whole genome shotgun (WGS) entry which is preliminary data.</text>
</comment>
<dbReference type="GO" id="GO:0015648">
    <property type="term" value="F:lipid-linked peptidoglycan transporter activity"/>
    <property type="evidence" value="ECO:0007669"/>
    <property type="project" value="TreeGrafter"/>
</dbReference>
<dbReference type="PANTHER" id="PTHR30474">
    <property type="entry name" value="CELL CYCLE PROTEIN"/>
    <property type="match status" value="1"/>
</dbReference>
<feature type="compositionally biased region" description="Polar residues" evidence="7">
    <location>
        <begin position="19"/>
        <end position="30"/>
    </location>
</feature>
<keyword evidence="5 6" id="KW-0472">Membrane</keyword>
<comment type="catalytic activity">
    <reaction evidence="6">
        <text>[GlcNAc-(1-&gt;4)-Mur2Ac(oyl-L-Ala-gamma-D-Glu-L-Lys-D-Ala-D-Ala)](n)-di-trans,octa-cis-undecaprenyl diphosphate + beta-D-GlcNAc-(1-&gt;4)-Mur2Ac(oyl-L-Ala-gamma-D-Glu-L-Lys-D-Ala-D-Ala)-di-trans,octa-cis-undecaprenyl diphosphate = [GlcNAc-(1-&gt;4)-Mur2Ac(oyl-L-Ala-gamma-D-Glu-L-Lys-D-Ala-D-Ala)](n+1)-di-trans,octa-cis-undecaprenyl diphosphate + di-trans,octa-cis-undecaprenyl diphosphate + H(+)</text>
        <dbReference type="Rhea" id="RHEA:23708"/>
        <dbReference type="Rhea" id="RHEA-COMP:9602"/>
        <dbReference type="Rhea" id="RHEA-COMP:9603"/>
        <dbReference type="ChEBI" id="CHEBI:15378"/>
        <dbReference type="ChEBI" id="CHEBI:58405"/>
        <dbReference type="ChEBI" id="CHEBI:60033"/>
        <dbReference type="ChEBI" id="CHEBI:78435"/>
        <dbReference type="EC" id="2.4.99.28"/>
    </reaction>
</comment>
<keyword evidence="6" id="KW-1003">Cell membrane</keyword>
<feature type="transmembrane region" description="Helical" evidence="6">
    <location>
        <begin position="199"/>
        <end position="217"/>
    </location>
</feature>
<evidence type="ECO:0000256" key="3">
    <source>
        <dbReference type="ARBA" id="ARBA00022960"/>
    </source>
</evidence>
<feature type="compositionally biased region" description="Basic and acidic residues" evidence="7">
    <location>
        <begin position="32"/>
        <end position="49"/>
    </location>
</feature>
<comment type="function">
    <text evidence="6">Peptidoglycan polymerase that is essential for cell wall elongation.</text>
</comment>
<dbReference type="GO" id="GO:0005886">
    <property type="term" value="C:plasma membrane"/>
    <property type="evidence" value="ECO:0007669"/>
    <property type="project" value="UniProtKB-SubCell"/>
</dbReference>
<evidence type="ECO:0000313" key="9">
    <source>
        <dbReference type="Proteomes" id="UP000027161"/>
    </source>
</evidence>
<dbReference type="InterPro" id="IPR011923">
    <property type="entry name" value="RodA/MrdB"/>
</dbReference>
<keyword evidence="3 6" id="KW-0133">Cell shape</keyword>
<keyword evidence="2 6" id="KW-0812">Transmembrane</keyword>
<dbReference type="GO" id="GO:0008360">
    <property type="term" value="P:regulation of cell shape"/>
    <property type="evidence" value="ECO:0007669"/>
    <property type="project" value="UniProtKB-KW"/>
</dbReference>
<sequence length="429" mass="47872">MHCCVDQKKHTLSYRGLSPVSSKTTKNTNIDPVDKPRGDSGETDPHKQCRPPLRYDKINIKNHMHKNYLEQLQKLPITLILLISLICCIGFIVLYSAANSNLQPWAYKQIINFCIFLPLAIIIALIDLRIIFRLSYIFYFCVLALLVAVELFGSTAMGGKRWIDIGIVKLQPSEPIKIAVVLMLARYFHSLTIDDLIKFHKVIIPIIGVLIPAFLIIREPDLGTGMIVLIVSAIIFFAAGFRIKYFIMLALAALISLPIAWNMMYDYQKKRVMVFLDSEHDPLGASYNIIQSKIAIGSGSLFGRGLNQGSQSHLDFLPEHQTDFIFATFAEEFGFIGGMFLLILYFALITISLLIAANCRKIFSKLMVIGITSILFSHVFINIAMVMGLLPVVGVPLPFISYGGTMIASMLIGFGLVMNAQVHGHTALN</sequence>
<dbReference type="GO" id="GO:0008955">
    <property type="term" value="F:peptidoglycan glycosyltransferase activity"/>
    <property type="evidence" value="ECO:0007669"/>
    <property type="project" value="UniProtKB-UniRule"/>
</dbReference>
<comment type="subcellular location">
    <subcellularLocation>
        <location evidence="6">Cell inner membrane</location>
        <topology evidence="6">Multi-pass membrane protein</topology>
    </subcellularLocation>
    <subcellularLocation>
        <location evidence="1">Membrane</location>
        <topology evidence="1">Multi-pass membrane protein</topology>
    </subcellularLocation>
</comment>
<dbReference type="GO" id="GO:0051301">
    <property type="term" value="P:cell division"/>
    <property type="evidence" value="ECO:0007669"/>
    <property type="project" value="InterPro"/>
</dbReference>
<evidence type="ECO:0000256" key="5">
    <source>
        <dbReference type="ARBA" id="ARBA00023136"/>
    </source>
</evidence>
<gene>
    <name evidence="6 8" type="primary">mrdB</name>
    <name evidence="6" type="synonym">rodA</name>
    <name evidence="8" type="ORF">REISMN_05645</name>
</gene>
<keyword evidence="6" id="KW-0808">Transferase</keyword>
<dbReference type="NCBIfam" id="TIGR02210">
    <property type="entry name" value="rodA_shape"/>
    <property type="match status" value="1"/>
</dbReference>
<feature type="transmembrane region" description="Helical" evidence="6">
    <location>
        <begin position="333"/>
        <end position="356"/>
    </location>
</feature>
<dbReference type="EC" id="2.4.99.28" evidence="6"/>
<dbReference type="GO" id="GO:0032153">
    <property type="term" value="C:cell division site"/>
    <property type="evidence" value="ECO:0007669"/>
    <property type="project" value="TreeGrafter"/>
</dbReference>
<feature type="region of interest" description="Disordered" evidence="7">
    <location>
        <begin position="17"/>
        <end position="49"/>
    </location>
</feature>
<keyword evidence="6" id="KW-0573">Peptidoglycan synthesis</keyword>
<dbReference type="GO" id="GO:0009252">
    <property type="term" value="P:peptidoglycan biosynthetic process"/>
    <property type="evidence" value="ECO:0007669"/>
    <property type="project" value="UniProtKB-UniRule"/>
</dbReference>
<protein>
    <recommendedName>
        <fullName evidence="6">Peptidoglycan glycosyltransferase MrdB</fullName>
        <shortName evidence="6">PGT</shortName>
        <ecNumber evidence="6">2.4.99.28</ecNumber>
    </recommendedName>
    <alternativeName>
        <fullName evidence="6">Cell elongation protein RodA</fullName>
    </alternativeName>
    <alternativeName>
        <fullName evidence="6">Cell wall polymerase</fullName>
    </alternativeName>
    <alternativeName>
        <fullName evidence="6">Peptidoglycan polymerase</fullName>
        <shortName evidence="6">PG polymerase</shortName>
    </alternativeName>
</protein>
<dbReference type="InterPro" id="IPR001182">
    <property type="entry name" value="FtsW/RodA"/>
</dbReference>
<evidence type="ECO:0000256" key="2">
    <source>
        <dbReference type="ARBA" id="ARBA00022692"/>
    </source>
</evidence>
<feature type="transmembrane region" description="Helical" evidence="6">
    <location>
        <begin position="137"/>
        <end position="156"/>
    </location>
</feature>
<feature type="transmembrane region" description="Helical" evidence="6">
    <location>
        <begin position="110"/>
        <end position="130"/>
    </location>
</feature>
<comment type="similarity">
    <text evidence="6">Belongs to the SEDS family. MrdB/RodA subfamily.</text>
</comment>
<evidence type="ECO:0000256" key="4">
    <source>
        <dbReference type="ARBA" id="ARBA00022989"/>
    </source>
</evidence>
<evidence type="ECO:0000313" key="8">
    <source>
        <dbReference type="EMBL" id="KDO02679.1"/>
    </source>
</evidence>
<evidence type="ECO:0000256" key="1">
    <source>
        <dbReference type="ARBA" id="ARBA00004141"/>
    </source>
</evidence>
<dbReference type="PANTHER" id="PTHR30474:SF1">
    <property type="entry name" value="PEPTIDOGLYCAN GLYCOSYLTRANSFERASE MRDB"/>
    <property type="match status" value="1"/>
</dbReference>
<feature type="transmembrane region" description="Helical" evidence="6">
    <location>
        <begin position="75"/>
        <end position="98"/>
    </location>
</feature>
<dbReference type="GO" id="GO:0071555">
    <property type="term" value="P:cell wall organization"/>
    <property type="evidence" value="ECO:0007669"/>
    <property type="project" value="UniProtKB-KW"/>
</dbReference>
<name>A0A8E0WLC9_9RICK</name>
<reference evidence="8 9" key="1">
    <citation type="submission" date="2014-02" db="EMBL/GenBank/DDBJ databases">
        <title>Draft genome sequence of Rickettsia buchneri sp. nov. ISO7T.</title>
        <authorList>
            <person name="Felsheim R.F."/>
            <person name="Kurtti T.J."/>
            <person name="Munderloh U.G."/>
        </authorList>
    </citation>
    <scope>NUCLEOTIDE SEQUENCE [LARGE SCALE GENOMIC DNA]</scope>
    <source>
        <strain evidence="8 9">ISO7</strain>
    </source>
</reference>
<feature type="transmembrane region" description="Helical" evidence="6">
    <location>
        <begin position="399"/>
        <end position="418"/>
    </location>
</feature>
<feature type="transmembrane region" description="Helical" evidence="6">
    <location>
        <begin position="368"/>
        <end position="393"/>
    </location>
</feature>
<dbReference type="HAMAP" id="MF_02079">
    <property type="entry name" value="PGT_RodA"/>
    <property type="match status" value="1"/>
</dbReference>